<proteinExistence type="predicted"/>
<name>A0ABY4X5R4_9SPHN</name>
<dbReference type="Proteomes" id="UP001056937">
    <property type="component" value="Chromosome 1"/>
</dbReference>
<keyword evidence="3" id="KW-1185">Reference proteome</keyword>
<accession>A0ABY4X5R4</accession>
<keyword evidence="1" id="KW-1133">Transmembrane helix</keyword>
<evidence type="ECO:0000256" key="1">
    <source>
        <dbReference type="SAM" id="Phobius"/>
    </source>
</evidence>
<reference evidence="2" key="1">
    <citation type="journal article" date="2022" name="Toxins">
        <title>Genomic Analysis of Sphingopyxis sp. USTB-05 for Biodegrading Cyanobacterial Hepatotoxins.</title>
        <authorList>
            <person name="Liu C."/>
            <person name="Xu Q."/>
            <person name="Zhao Z."/>
            <person name="Zhang H."/>
            <person name="Liu X."/>
            <person name="Yin C."/>
            <person name="Liu Y."/>
            <person name="Yan H."/>
        </authorList>
    </citation>
    <scope>NUCLEOTIDE SEQUENCE</scope>
    <source>
        <strain evidence="2">NBD5</strain>
    </source>
</reference>
<protein>
    <submittedName>
        <fullName evidence="2">Flp family type IVb pilin</fullName>
    </submittedName>
</protein>
<evidence type="ECO:0000313" key="3">
    <source>
        <dbReference type="Proteomes" id="UP001056937"/>
    </source>
</evidence>
<sequence>MRRPGRLLSDAGGATAIEYGLICGLIIVALLGGLALLGDGAVGLIGSVATRVNQVG</sequence>
<gene>
    <name evidence="2" type="ORF">LHA26_12945</name>
</gene>
<keyword evidence="1" id="KW-0812">Transmembrane</keyword>
<organism evidence="2 3">
    <name type="scientific">Sphingomonas morindae</name>
    <dbReference type="NCBI Taxonomy" id="1541170"/>
    <lineage>
        <taxon>Bacteria</taxon>
        <taxon>Pseudomonadati</taxon>
        <taxon>Pseudomonadota</taxon>
        <taxon>Alphaproteobacteria</taxon>
        <taxon>Sphingomonadales</taxon>
        <taxon>Sphingomonadaceae</taxon>
        <taxon>Sphingomonas</taxon>
    </lineage>
</organism>
<dbReference type="RefSeq" id="WP_252166009.1">
    <property type="nucleotide sequence ID" value="NZ_CP084930.1"/>
</dbReference>
<dbReference type="EMBL" id="CP084930">
    <property type="protein sequence ID" value="USI72200.1"/>
    <property type="molecule type" value="Genomic_DNA"/>
</dbReference>
<evidence type="ECO:0000313" key="2">
    <source>
        <dbReference type="EMBL" id="USI72200.1"/>
    </source>
</evidence>
<keyword evidence="1" id="KW-0472">Membrane</keyword>
<feature type="transmembrane region" description="Helical" evidence="1">
    <location>
        <begin position="12"/>
        <end position="37"/>
    </location>
</feature>